<accession>A0A5B6VBP8</accession>
<comment type="caution">
    <text evidence="2">The sequence shown here is derived from an EMBL/GenBank/DDBJ whole genome shotgun (WGS) entry which is preliminary data.</text>
</comment>
<dbReference type="Proteomes" id="UP000325315">
    <property type="component" value="Unassembled WGS sequence"/>
</dbReference>
<dbReference type="AlphaFoldDB" id="A0A5B6VBP8"/>
<dbReference type="Pfam" id="PF07727">
    <property type="entry name" value="RVT_2"/>
    <property type="match status" value="1"/>
</dbReference>
<proteinExistence type="predicted"/>
<keyword evidence="3" id="KW-1185">Reference proteome</keyword>
<evidence type="ECO:0000259" key="1">
    <source>
        <dbReference type="Pfam" id="PF07727"/>
    </source>
</evidence>
<evidence type="ECO:0000313" key="2">
    <source>
        <dbReference type="EMBL" id="KAA3466416.1"/>
    </source>
</evidence>
<name>A0A5B6VBP8_9ROSI</name>
<organism evidence="2 3">
    <name type="scientific">Gossypium australe</name>
    <dbReference type="NCBI Taxonomy" id="47621"/>
    <lineage>
        <taxon>Eukaryota</taxon>
        <taxon>Viridiplantae</taxon>
        <taxon>Streptophyta</taxon>
        <taxon>Embryophyta</taxon>
        <taxon>Tracheophyta</taxon>
        <taxon>Spermatophyta</taxon>
        <taxon>Magnoliopsida</taxon>
        <taxon>eudicotyledons</taxon>
        <taxon>Gunneridae</taxon>
        <taxon>Pentapetalae</taxon>
        <taxon>rosids</taxon>
        <taxon>malvids</taxon>
        <taxon>Malvales</taxon>
        <taxon>Malvaceae</taxon>
        <taxon>Malvoideae</taxon>
        <taxon>Gossypium</taxon>
    </lineage>
</organism>
<dbReference type="InterPro" id="IPR013103">
    <property type="entry name" value="RVT_2"/>
</dbReference>
<reference evidence="3" key="1">
    <citation type="journal article" date="2019" name="Plant Biotechnol. J.">
        <title>Genome sequencing of the Australian wild diploid species Gossypium australe highlights disease resistance and delayed gland morphogenesis.</title>
        <authorList>
            <person name="Cai Y."/>
            <person name="Cai X."/>
            <person name="Wang Q."/>
            <person name="Wang P."/>
            <person name="Zhang Y."/>
            <person name="Cai C."/>
            <person name="Xu Y."/>
            <person name="Wang K."/>
            <person name="Zhou Z."/>
            <person name="Wang C."/>
            <person name="Geng S."/>
            <person name="Li B."/>
            <person name="Dong Q."/>
            <person name="Hou Y."/>
            <person name="Wang H."/>
            <person name="Ai P."/>
            <person name="Liu Z."/>
            <person name="Yi F."/>
            <person name="Sun M."/>
            <person name="An G."/>
            <person name="Cheng J."/>
            <person name="Zhang Y."/>
            <person name="Shi Q."/>
            <person name="Xie Y."/>
            <person name="Shi X."/>
            <person name="Chang Y."/>
            <person name="Huang F."/>
            <person name="Chen Y."/>
            <person name="Hong S."/>
            <person name="Mi L."/>
            <person name="Sun Q."/>
            <person name="Zhang L."/>
            <person name="Zhou B."/>
            <person name="Peng R."/>
            <person name="Zhang X."/>
            <person name="Liu F."/>
        </authorList>
    </citation>
    <scope>NUCLEOTIDE SEQUENCE [LARGE SCALE GENOMIC DNA]</scope>
    <source>
        <strain evidence="3">cv. PA1801</strain>
    </source>
</reference>
<sequence length="236" mass="27694">MDVKTTFLDNNLDEEVYIQQFEGFVVKRKENKVCKLVKSLYDLKRAPKQCHENFDKVTLSNDFKIKEVNKCVYVKNADKRYIIVCLYVDDMLIFYSNEYMIKSTKNMLTKSFDMKDSGVVDDGFVFVKFHYVAKILNKFSKNDNSIVKTPMDLSVHLPKNTGEGIHHLEYSKIIRSLMFVMNCIRPNIACSISKLNRFTNNPVEDYWKAIRRIVKVMPIGYLILKIQNPQVDMFSH</sequence>
<gene>
    <name evidence="2" type="ORF">EPI10_001509</name>
</gene>
<dbReference type="EMBL" id="SMMG02000007">
    <property type="protein sequence ID" value="KAA3466416.1"/>
    <property type="molecule type" value="Genomic_DNA"/>
</dbReference>
<evidence type="ECO:0000313" key="3">
    <source>
        <dbReference type="Proteomes" id="UP000325315"/>
    </source>
</evidence>
<dbReference type="OrthoDB" id="1692315at2759"/>
<feature type="domain" description="Reverse transcriptase Ty1/copia-type" evidence="1">
    <location>
        <begin position="1"/>
        <end position="141"/>
    </location>
</feature>
<protein>
    <submittedName>
        <fullName evidence="2">Zinc finger, CCHC-type</fullName>
    </submittedName>
</protein>